<comment type="caution">
    <text evidence="16">The sequence shown here is derived from an EMBL/GenBank/DDBJ whole genome shotgun (WGS) entry which is preliminary data.</text>
</comment>
<evidence type="ECO:0000256" key="6">
    <source>
        <dbReference type="ARBA" id="ARBA00022771"/>
    </source>
</evidence>
<dbReference type="Pfam" id="PF13639">
    <property type="entry name" value="zf-RING_2"/>
    <property type="match status" value="2"/>
</dbReference>
<dbReference type="EMBL" id="RWGY01000004">
    <property type="protein sequence ID" value="TVU47115.1"/>
    <property type="molecule type" value="Genomic_DNA"/>
</dbReference>
<evidence type="ECO:0000256" key="3">
    <source>
        <dbReference type="ARBA" id="ARBA00022679"/>
    </source>
</evidence>
<evidence type="ECO:0000259" key="15">
    <source>
        <dbReference type="PROSITE" id="PS50089"/>
    </source>
</evidence>
<evidence type="ECO:0000256" key="2">
    <source>
        <dbReference type="ARBA" id="ARBA00004906"/>
    </source>
</evidence>
<feature type="transmembrane region" description="Helical" evidence="14">
    <location>
        <begin position="260"/>
        <end position="279"/>
    </location>
</feature>
<comment type="pathway">
    <text evidence="2">Protein modification; protein ubiquitination.</text>
</comment>
<proteinExistence type="inferred from homology"/>
<protein>
    <recommendedName>
        <fullName evidence="15">RING-type domain-containing protein</fullName>
    </recommendedName>
</protein>
<dbReference type="PROSITE" id="PS50089">
    <property type="entry name" value="ZF_RING_2"/>
    <property type="match status" value="2"/>
</dbReference>
<comment type="similarity">
    <text evidence="11">Belongs to the RING-type zinc finger family. ATL subfamily.</text>
</comment>
<dbReference type="SUPFAM" id="SSF57850">
    <property type="entry name" value="RING/U-box"/>
    <property type="match status" value="2"/>
</dbReference>
<evidence type="ECO:0000256" key="7">
    <source>
        <dbReference type="ARBA" id="ARBA00022786"/>
    </source>
</evidence>
<accession>A0A5J9WGN3</accession>
<dbReference type="OrthoDB" id="8062037at2759"/>
<keyword evidence="5" id="KW-0479">Metal-binding</keyword>
<feature type="non-terminal residue" evidence="16">
    <location>
        <position position="1"/>
    </location>
</feature>
<dbReference type="AlphaFoldDB" id="A0A5J9WGN3"/>
<feature type="domain" description="RING-type" evidence="15">
    <location>
        <begin position="94"/>
        <end position="136"/>
    </location>
</feature>
<dbReference type="CDD" id="cd16461">
    <property type="entry name" value="RING-H2_EL5-like"/>
    <property type="match status" value="1"/>
</dbReference>
<keyword evidence="6 12" id="KW-0863">Zinc-finger</keyword>
<dbReference type="GO" id="GO:0016020">
    <property type="term" value="C:membrane"/>
    <property type="evidence" value="ECO:0007669"/>
    <property type="project" value="UniProtKB-SubCell"/>
</dbReference>
<dbReference type="InterPro" id="IPR001841">
    <property type="entry name" value="Znf_RING"/>
</dbReference>
<feature type="domain" description="RING-type" evidence="15">
    <location>
        <begin position="348"/>
        <end position="392"/>
    </location>
</feature>
<dbReference type="SMART" id="SM00184">
    <property type="entry name" value="RING"/>
    <property type="match status" value="2"/>
</dbReference>
<evidence type="ECO:0000256" key="1">
    <source>
        <dbReference type="ARBA" id="ARBA00004167"/>
    </source>
</evidence>
<sequence>MSSSNTQLESSGLNGDLRFDLYAALGAIGVAVVLATLFWRLYKLTVSARPQDMMPVVTAAAAPSADAKKLRQRDVAALPVFVHGAGAGVAPVECAVCLAEMKDGERGRLLPGCGHKFHVECIDRWFGANSTCPLCRAAAVGQPDPVGEQKGGAAPVAVHVVVEPVGDVAVDSEASVKLFNCQAAETSTAAISTDDSIWLRKQEAELWLGCGKSSAKLHVVKEVTACITTAASPWRYWRMDGRGSSSTAPHRQVTSRASTALAAVSIVLILLYLLWRFVWQTKKQGTSSGTTAASPSSSSSAPQPSWPSRVAAPCLGAGEAAARRVLPVFVVHVVEATKDGSGAEKADCAVCLGELGVGDQAAARLVPGCGHGFHAECIEAWFRVNSTCPLCRATVAAAGHATGRA</sequence>
<evidence type="ECO:0000256" key="14">
    <source>
        <dbReference type="SAM" id="Phobius"/>
    </source>
</evidence>
<keyword evidence="7" id="KW-0833">Ubl conjugation pathway</keyword>
<keyword evidence="10 14" id="KW-0472">Membrane</keyword>
<evidence type="ECO:0000256" key="10">
    <source>
        <dbReference type="ARBA" id="ARBA00023136"/>
    </source>
</evidence>
<keyword evidence="8" id="KW-0862">Zinc</keyword>
<dbReference type="PANTHER" id="PTHR45768">
    <property type="entry name" value="E3 UBIQUITIN-PROTEIN LIGASE RNF13-LIKE"/>
    <property type="match status" value="1"/>
</dbReference>
<evidence type="ECO:0000256" key="12">
    <source>
        <dbReference type="PROSITE-ProRule" id="PRU00175"/>
    </source>
</evidence>
<evidence type="ECO:0000313" key="16">
    <source>
        <dbReference type="EMBL" id="TVU47115.1"/>
    </source>
</evidence>
<feature type="region of interest" description="Disordered" evidence="13">
    <location>
        <begin position="287"/>
        <end position="306"/>
    </location>
</feature>
<dbReference type="InterPro" id="IPR013083">
    <property type="entry name" value="Znf_RING/FYVE/PHD"/>
</dbReference>
<evidence type="ECO:0000256" key="4">
    <source>
        <dbReference type="ARBA" id="ARBA00022692"/>
    </source>
</evidence>
<feature type="transmembrane region" description="Helical" evidence="14">
    <location>
        <begin position="21"/>
        <end position="42"/>
    </location>
</feature>
<evidence type="ECO:0000256" key="8">
    <source>
        <dbReference type="ARBA" id="ARBA00022833"/>
    </source>
</evidence>
<evidence type="ECO:0000256" key="13">
    <source>
        <dbReference type="SAM" id="MobiDB-lite"/>
    </source>
</evidence>
<dbReference type="GO" id="GO:0016740">
    <property type="term" value="F:transferase activity"/>
    <property type="evidence" value="ECO:0007669"/>
    <property type="project" value="UniProtKB-KW"/>
</dbReference>
<evidence type="ECO:0000313" key="17">
    <source>
        <dbReference type="Proteomes" id="UP000324897"/>
    </source>
</evidence>
<gene>
    <name evidence="16" type="ORF">EJB05_06698</name>
</gene>
<evidence type="ECO:0000256" key="11">
    <source>
        <dbReference type="ARBA" id="ARBA00024209"/>
    </source>
</evidence>
<dbReference type="Gene3D" id="3.30.40.10">
    <property type="entry name" value="Zinc/RING finger domain, C3HC4 (zinc finger)"/>
    <property type="match status" value="2"/>
</dbReference>
<evidence type="ECO:0000256" key="9">
    <source>
        <dbReference type="ARBA" id="ARBA00022989"/>
    </source>
</evidence>
<dbReference type="PANTHER" id="PTHR45768:SF25">
    <property type="entry name" value="RING-TYPE DOMAIN-CONTAINING PROTEIN"/>
    <property type="match status" value="1"/>
</dbReference>
<evidence type="ECO:0000256" key="5">
    <source>
        <dbReference type="ARBA" id="ARBA00022723"/>
    </source>
</evidence>
<reference evidence="16 17" key="1">
    <citation type="journal article" date="2019" name="Sci. Rep.">
        <title>A high-quality genome of Eragrostis curvula grass provides insights into Poaceae evolution and supports new strategies to enhance forage quality.</title>
        <authorList>
            <person name="Carballo J."/>
            <person name="Santos B.A.C.M."/>
            <person name="Zappacosta D."/>
            <person name="Garbus I."/>
            <person name="Selva J.P."/>
            <person name="Gallo C.A."/>
            <person name="Diaz A."/>
            <person name="Albertini E."/>
            <person name="Caccamo M."/>
            <person name="Echenique V."/>
        </authorList>
    </citation>
    <scope>NUCLEOTIDE SEQUENCE [LARGE SCALE GENOMIC DNA]</scope>
    <source>
        <strain evidence="17">cv. Victoria</strain>
        <tissue evidence="16">Leaf</tissue>
    </source>
</reference>
<dbReference type="Proteomes" id="UP000324897">
    <property type="component" value="Chromosome 5"/>
</dbReference>
<dbReference type="Gramene" id="TVU47115">
    <property type="protein sequence ID" value="TVU47115"/>
    <property type="gene ID" value="EJB05_06698"/>
</dbReference>
<name>A0A5J9WGN3_9POAL</name>
<keyword evidence="9 14" id="KW-1133">Transmembrane helix</keyword>
<keyword evidence="3" id="KW-0808">Transferase</keyword>
<keyword evidence="17" id="KW-1185">Reference proteome</keyword>
<organism evidence="16 17">
    <name type="scientific">Eragrostis curvula</name>
    <name type="common">weeping love grass</name>
    <dbReference type="NCBI Taxonomy" id="38414"/>
    <lineage>
        <taxon>Eukaryota</taxon>
        <taxon>Viridiplantae</taxon>
        <taxon>Streptophyta</taxon>
        <taxon>Embryophyta</taxon>
        <taxon>Tracheophyta</taxon>
        <taxon>Spermatophyta</taxon>
        <taxon>Magnoliopsida</taxon>
        <taxon>Liliopsida</taxon>
        <taxon>Poales</taxon>
        <taxon>Poaceae</taxon>
        <taxon>PACMAD clade</taxon>
        <taxon>Chloridoideae</taxon>
        <taxon>Eragrostideae</taxon>
        <taxon>Eragrostidinae</taxon>
        <taxon>Eragrostis</taxon>
    </lineage>
</organism>
<feature type="compositionally biased region" description="Low complexity" evidence="13">
    <location>
        <begin position="287"/>
        <end position="303"/>
    </location>
</feature>
<dbReference type="GO" id="GO:0008270">
    <property type="term" value="F:zinc ion binding"/>
    <property type="evidence" value="ECO:0007669"/>
    <property type="project" value="UniProtKB-KW"/>
</dbReference>
<comment type="subcellular location">
    <subcellularLocation>
        <location evidence="1">Membrane</location>
        <topology evidence="1">Single-pass membrane protein</topology>
    </subcellularLocation>
</comment>
<keyword evidence="4 14" id="KW-0812">Transmembrane</keyword>